<feature type="transmembrane region" description="Helical" evidence="4">
    <location>
        <begin position="6"/>
        <end position="30"/>
    </location>
</feature>
<evidence type="ECO:0000256" key="3">
    <source>
        <dbReference type="ARBA" id="ARBA00022691"/>
    </source>
</evidence>
<evidence type="ECO:0000313" key="6">
    <source>
        <dbReference type="EMBL" id="PIS15904.1"/>
    </source>
</evidence>
<evidence type="ECO:0000256" key="2">
    <source>
        <dbReference type="ARBA" id="ARBA00022679"/>
    </source>
</evidence>
<dbReference type="PANTHER" id="PTHR13610">
    <property type="entry name" value="METHYLTRANSFERASE DOMAIN-CONTAINING PROTEIN"/>
    <property type="match status" value="1"/>
</dbReference>
<dbReference type="CDD" id="cd02440">
    <property type="entry name" value="AdoMet_MTases"/>
    <property type="match status" value="1"/>
</dbReference>
<dbReference type="InterPro" id="IPR026170">
    <property type="entry name" value="FAM173A/B"/>
</dbReference>
<keyword evidence="1" id="KW-0489">Methyltransferase</keyword>
<dbReference type="AlphaFoldDB" id="A0A2H0WTA4"/>
<protein>
    <recommendedName>
        <fullName evidence="5">Methyltransferase domain-containing protein</fullName>
    </recommendedName>
</protein>
<keyword evidence="4" id="KW-0472">Membrane</keyword>
<dbReference type="Proteomes" id="UP000231198">
    <property type="component" value="Unassembled WGS sequence"/>
</dbReference>
<keyword evidence="4" id="KW-0812">Transmembrane</keyword>
<dbReference type="SUPFAM" id="SSF53335">
    <property type="entry name" value="S-adenosyl-L-methionine-dependent methyltransferases"/>
    <property type="match status" value="1"/>
</dbReference>
<evidence type="ECO:0000259" key="5">
    <source>
        <dbReference type="Pfam" id="PF13847"/>
    </source>
</evidence>
<dbReference type="EMBL" id="PEZG01000026">
    <property type="protein sequence ID" value="PIS15904.1"/>
    <property type="molecule type" value="Genomic_DNA"/>
</dbReference>
<dbReference type="GO" id="GO:0032259">
    <property type="term" value="P:methylation"/>
    <property type="evidence" value="ECO:0007669"/>
    <property type="project" value="UniProtKB-KW"/>
</dbReference>
<dbReference type="InterPro" id="IPR025714">
    <property type="entry name" value="Methyltranfer_dom"/>
</dbReference>
<organism evidence="6 7">
    <name type="scientific">Candidatus Roizmanbacteria bacterium CG09_land_8_20_14_0_10_41_9</name>
    <dbReference type="NCBI Taxonomy" id="1974850"/>
    <lineage>
        <taxon>Bacteria</taxon>
        <taxon>Candidatus Roizmaniibacteriota</taxon>
    </lineage>
</organism>
<evidence type="ECO:0000256" key="4">
    <source>
        <dbReference type="SAM" id="Phobius"/>
    </source>
</evidence>
<dbReference type="GO" id="GO:0016279">
    <property type="term" value="F:protein-lysine N-methyltransferase activity"/>
    <property type="evidence" value="ECO:0007669"/>
    <property type="project" value="InterPro"/>
</dbReference>
<gene>
    <name evidence="6" type="ORF">COT62_01200</name>
</gene>
<comment type="caution">
    <text evidence="6">The sequence shown here is derived from an EMBL/GenBank/DDBJ whole genome shotgun (WGS) entry which is preliminary data.</text>
</comment>
<sequence>MLALILYVLVITLEIVFLIGFIVFVTFLIYSSIKGAPYVPTNSKEADIILKEANLKKGQSFIELGSGDGRLVRKAAKTYGVHALGIDINPILVWYSKFLAFAESVRNASFLREDLFKVSLKGADIVYLFLMPELLEKLTPALKKDLRKGALVISHGFAIPALKKNLEKTIVHSPFPTYFYRI</sequence>
<name>A0A2H0WTA4_9BACT</name>
<evidence type="ECO:0000313" key="7">
    <source>
        <dbReference type="Proteomes" id="UP000231198"/>
    </source>
</evidence>
<reference evidence="7" key="1">
    <citation type="submission" date="2017-09" db="EMBL/GenBank/DDBJ databases">
        <title>Depth-based differentiation of microbial function through sediment-hosted aquifers and enrichment of novel symbionts in the deep terrestrial subsurface.</title>
        <authorList>
            <person name="Probst A.J."/>
            <person name="Ladd B."/>
            <person name="Jarett J.K."/>
            <person name="Geller-Mcgrath D.E."/>
            <person name="Sieber C.M.K."/>
            <person name="Emerson J.B."/>
            <person name="Anantharaman K."/>
            <person name="Thomas B.C."/>
            <person name="Malmstrom R."/>
            <person name="Stieglmeier M."/>
            <person name="Klingl A."/>
            <person name="Woyke T."/>
            <person name="Ryan C.M."/>
            <person name="Banfield J.F."/>
        </authorList>
    </citation>
    <scope>NUCLEOTIDE SEQUENCE [LARGE SCALE GENOMIC DNA]</scope>
</reference>
<evidence type="ECO:0000256" key="1">
    <source>
        <dbReference type="ARBA" id="ARBA00022603"/>
    </source>
</evidence>
<keyword evidence="3" id="KW-0949">S-adenosyl-L-methionine</keyword>
<keyword evidence="2" id="KW-0808">Transferase</keyword>
<dbReference type="InterPro" id="IPR029063">
    <property type="entry name" value="SAM-dependent_MTases_sf"/>
</dbReference>
<dbReference type="Pfam" id="PF13847">
    <property type="entry name" value="Methyltransf_31"/>
    <property type="match status" value="1"/>
</dbReference>
<accession>A0A2H0WTA4</accession>
<proteinExistence type="predicted"/>
<keyword evidence="4" id="KW-1133">Transmembrane helix</keyword>
<dbReference type="Gene3D" id="3.40.50.150">
    <property type="entry name" value="Vaccinia Virus protein VP39"/>
    <property type="match status" value="1"/>
</dbReference>
<feature type="domain" description="Methyltransferase" evidence="5">
    <location>
        <begin position="56"/>
        <end position="129"/>
    </location>
</feature>
<dbReference type="PANTHER" id="PTHR13610:SF9">
    <property type="entry name" value="FI06469P"/>
    <property type="match status" value="1"/>
</dbReference>